<dbReference type="Proteomes" id="UP000688137">
    <property type="component" value="Unassembled WGS sequence"/>
</dbReference>
<accession>A0A8S1JW46</accession>
<feature type="compositionally biased region" description="Basic residues" evidence="1">
    <location>
        <begin position="10"/>
        <end position="28"/>
    </location>
</feature>
<name>A0A8S1JW46_PARPR</name>
<keyword evidence="3" id="KW-1185">Reference proteome</keyword>
<comment type="caution">
    <text evidence="2">The sequence shown here is derived from an EMBL/GenBank/DDBJ whole genome shotgun (WGS) entry which is preliminary data.</text>
</comment>
<feature type="compositionally biased region" description="Polar residues" evidence="1">
    <location>
        <begin position="33"/>
        <end position="44"/>
    </location>
</feature>
<evidence type="ECO:0000256" key="1">
    <source>
        <dbReference type="SAM" id="MobiDB-lite"/>
    </source>
</evidence>
<feature type="region of interest" description="Disordered" evidence="1">
    <location>
        <begin position="1"/>
        <end position="44"/>
    </location>
</feature>
<proteinExistence type="predicted"/>
<evidence type="ECO:0000313" key="3">
    <source>
        <dbReference type="Proteomes" id="UP000688137"/>
    </source>
</evidence>
<gene>
    <name evidence="2" type="ORF">PPRIM_AZ9-3.1.T0100002</name>
</gene>
<evidence type="ECO:0000313" key="2">
    <source>
        <dbReference type="EMBL" id="CAD8045739.1"/>
    </source>
</evidence>
<dbReference type="AlphaFoldDB" id="A0A8S1JW46"/>
<reference evidence="2" key="1">
    <citation type="submission" date="2021-01" db="EMBL/GenBank/DDBJ databases">
        <authorList>
            <consortium name="Genoscope - CEA"/>
            <person name="William W."/>
        </authorList>
    </citation>
    <scope>NUCLEOTIDE SEQUENCE</scope>
</reference>
<dbReference type="EMBL" id="CAJJDM010000007">
    <property type="protein sequence ID" value="CAD8045739.1"/>
    <property type="molecule type" value="Genomic_DNA"/>
</dbReference>
<organism evidence="2 3">
    <name type="scientific">Paramecium primaurelia</name>
    <dbReference type="NCBI Taxonomy" id="5886"/>
    <lineage>
        <taxon>Eukaryota</taxon>
        <taxon>Sar</taxon>
        <taxon>Alveolata</taxon>
        <taxon>Ciliophora</taxon>
        <taxon>Intramacronucleata</taxon>
        <taxon>Oligohymenophorea</taxon>
        <taxon>Peniculida</taxon>
        <taxon>Parameciidae</taxon>
        <taxon>Paramecium</taxon>
    </lineage>
</organism>
<sequence length="44" mass="5305">MKLSNSRGQERKKSHIKEKRKKLTRMSTRKVDINTQQKSQLLKH</sequence>
<protein>
    <submittedName>
        <fullName evidence="2">Uncharacterized protein</fullName>
    </submittedName>
</protein>